<dbReference type="RefSeq" id="WP_116960994.1">
    <property type="nucleotide sequence ID" value="NZ_QVLS01000019.1"/>
</dbReference>
<proteinExistence type="predicted"/>
<accession>A0A372EE30</accession>
<keyword evidence="3" id="KW-1185">Reference proteome</keyword>
<name>A0A372EE30_9BURK</name>
<evidence type="ECO:0000313" key="2">
    <source>
        <dbReference type="EMBL" id="RFP75557.1"/>
    </source>
</evidence>
<organism evidence="2 3">
    <name type="scientific">Hydrogenophaga borbori</name>
    <dbReference type="NCBI Taxonomy" id="2294117"/>
    <lineage>
        <taxon>Bacteria</taxon>
        <taxon>Pseudomonadati</taxon>
        <taxon>Pseudomonadota</taxon>
        <taxon>Betaproteobacteria</taxon>
        <taxon>Burkholderiales</taxon>
        <taxon>Comamonadaceae</taxon>
        <taxon>Hydrogenophaga</taxon>
    </lineage>
</organism>
<evidence type="ECO:0000256" key="1">
    <source>
        <dbReference type="SAM" id="SignalP"/>
    </source>
</evidence>
<gene>
    <name evidence="2" type="ORF">DY262_20945</name>
</gene>
<dbReference type="Proteomes" id="UP000261931">
    <property type="component" value="Unassembled WGS sequence"/>
</dbReference>
<evidence type="ECO:0000313" key="3">
    <source>
        <dbReference type="Proteomes" id="UP000261931"/>
    </source>
</evidence>
<dbReference type="EMBL" id="QVLS01000019">
    <property type="protein sequence ID" value="RFP75557.1"/>
    <property type="molecule type" value="Genomic_DNA"/>
</dbReference>
<dbReference type="AlphaFoldDB" id="A0A372EE30"/>
<sequence>MKLSHALLTTAFSLSLAACGGGGGDAPATASADQAKVSLAEFEGVWKRDAAHDVCVPDFVYNKDYAARVRDVTLTKTGSNELEIAYAVQVYSDDACTVKQGLVRERFTVSLVPVTRAGRDNVVKGIPRFVGVVASADGGAGITLTALPDGRMTGLTNVKTIGDVQGGRLQFSVAESGQPVDADGYPNDFNANDYFVR</sequence>
<comment type="caution">
    <text evidence="2">The sequence shown here is derived from an EMBL/GenBank/DDBJ whole genome shotgun (WGS) entry which is preliminary data.</text>
</comment>
<protein>
    <recommendedName>
        <fullName evidence="4">Lipoprotein</fullName>
    </recommendedName>
</protein>
<dbReference type="PROSITE" id="PS51257">
    <property type="entry name" value="PROKAR_LIPOPROTEIN"/>
    <property type="match status" value="1"/>
</dbReference>
<evidence type="ECO:0008006" key="4">
    <source>
        <dbReference type="Google" id="ProtNLM"/>
    </source>
</evidence>
<reference evidence="2 3" key="1">
    <citation type="submission" date="2018-08" db="EMBL/GenBank/DDBJ databases">
        <title>Hydrogenophaga sp. LA-38 isolated from sludge.</title>
        <authorList>
            <person name="Im W.-T."/>
        </authorList>
    </citation>
    <scope>NUCLEOTIDE SEQUENCE [LARGE SCALE GENOMIC DNA]</scope>
    <source>
        <strain evidence="2 3">LA-38</strain>
    </source>
</reference>
<feature type="chain" id="PRO_5016613754" description="Lipoprotein" evidence="1">
    <location>
        <begin position="18"/>
        <end position="197"/>
    </location>
</feature>
<keyword evidence="1" id="KW-0732">Signal</keyword>
<feature type="signal peptide" evidence="1">
    <location>
        <begin position="1"/>
        <end position="17"/>
    </location>
</feature>